<dbReference type="EMBL" id="LJFS01000017">
    <property type="protein sequence ID" value="KPG33136.1"/>
    <property type="molecule type" value="Genomic_DNA"/>
</dbReference>
<sequence length="312" mass="33883">MKVVIAGGSGALGRRITTDLTGHGHDVVVLTRRINPDLPVHQVRWDGENVDDWANELDSPDTALINLAGKLVDCRPTADNIRALTDSRVLPTRTLVVASQQLKQPLAHWVQASTTAIWSDAGEQRCTESTDLPVPGLPQMTGVARPWEQAFEGANTDHGVILRTSIVLDPESVALSRLITLTKFGLGGRVGSGQQWFSWIHVADWLSLVRACLGLTPQVTIPEGVLVAATDHPVRNAELMAALRRKLHRPGPPTPAFLLKIGAIALRTDPALGLTGRHATSQVLSHKDFRFQFDTLEVALADLLQQARPGQR</sequence>
<accession>A0A7V8LPX9</accession>
<keyword evidence="6" id="KW-1185">Reference proteome</keyword>
<organism evidence="3 5">
    <name type="scientific">Mycobacteroides immunogenum</name>
    <dbReference type="NCBI Taxonomy" id="83262"/>
    <lineage>
        <taxon>Bacteria</taxon>
        <taxon>Bacillati</taxon>
        <taxon>Actinomycetota</taxon>
        <taxon>Actinomycetes</taxon>
        <taxon>Mycobacteriales</taxon>
        <taxon>Mycobacteriaceae</taxon>
        <taxon>Mycobacteroides</taxon>
    </lineage>
</organism>
<comment type="caution">
    <text evidence="3">The sequence shown here is derived from an EMBL/GenBank/DDBJ whole genome shotgun (WGS) entry which is preliminary data.</text>
</comment>
<dbReference type="PANTHER" id="PTHR11092:SF0">
    <property type="entry name" value="EPIMERASE FAMILY PROTEIN SDR39U1"/>
    <property type="match status" value="1"/>
</dbReference>
<dbReference type="Gene3D" id="3.40.50.720">
    <property type="entry name" value="NAD(P)-binding Rossmann-like Domain"/>
    <property type="match status" value="1"/>
</dbReference>
<dbReference type="InterPro" id="IPR013549">
    <property type="entry name" value="DUF1731"/>
</dbReference>
<gene>
    <name evidence="3" type="ORF">AN908_13665</name>
    <name evidence="4" type="ORF">AN912_15125</name>
</gene>
<reference evidence="5 6" key="1">
    <citation type="submission" date="2015-09" db="EMBL/GenBank/DDBJ databases">
        <title>Genome Sequences of Mycobacterium immunogenum Isolates, Recuperated from a Chloraminated Drinking Water Distribution System Simulator Subjected to Episodes of Nitrification.</title>
        <authorList>
            <person name="Gomez-Alvarez V."/>
            <person name="Revetta R.P."/>
        </authorList>
    </citation>
    <scope>NUCLEOTIDE SEQUENCE [LARGE SCALE GENOMIC DNA]</scope>
    <source>
        <strain evidence="3 5">H008</strain>
        <strain evidence="4 6">H076</strain>
    </source>
</reference>
<dbReference type="AlphaFoldDB" id="A0A7V8LPX9"/>
<dbReference type="Pfam" id="PF01370">
    <property type="entry name" value="Epimerase"/>
    <property type="match status" value="1"/>
</dbReference>
<evidence type="ECO:0000313" key="3">
    <source>
        <dbReference type="EMBL" id="KPG11444.1"/>
    </source>
</evidence>
<dbReference type="Pfam" id="PF08338">
    <property type="entry name" value="DUF1731"/>
    <property type="match status" value="1"/>
</dbReference>
<dbReference type="PANTHER" id="PTHR11092">
    <property type="entry name" value="SUGAR NUCLEOTIDE EPIMERASE RELATED"/>
    <property type="match status" value="1"/>
</dbReference>
<dbReference type="InterPro" id="IPR036291">
    <property type="entry name" value="NAD(P)-bd_dom_sf"/>
</dbReference>
<evidence type="ECO:0000313" key="5">
    <source>
        <dbReference type="Proteomes" id="UP000037843"/>
    </source>
</evidence>
<protein>
    <submittedName>
        <fullName evidence="3">NAD-dependent dehydratase</fullName>
    </submittedName>
</protein>
<feature type="domain" description="DUF1731" evidence="2">
    <location>
        <begin position="254"/>
        <end position="303"/>
    </location>
</feature>
<dbReference type="InterPro" id="IPR001509">
    <property type="entry name" value="Epimerase_deHydtase"/>
</dbReference>
<dbReference type="OrthoDB" id="9801773at2"/>
<name>A0A7V8LPX9_9MYCO</name>
<evidence type="ECO:0000313" key="6">
    <source>
        <dbReference type="Proteomes" id="UP000037962"/>
    </source>
</evidence>
<evidence type="ECO:0000259" key="1">
    <source>
        <dbReference type="Pfam" id="PF01370"/>
    </source>
</evidence>
<dbReference type="SUPFAM" id="SSF51735">
    <property type="entry name" value="NAD(P)-binding Rossmann-fold domains"/>
    <property type="match status" value="1"/>
</dbReference>
<proteinExistence type="predicted"/>
<evidence type="ECO:0000259" key="2">
    <source>
        <dbReference type="Pfam" id="PF08338"/>
    </source>
</evidence>
<dbReference type="Proteomes" id="UP000037962">
    <property type="component" value="Unassembled WGS sequence"/>
</dbReference>
<dbReference type="KEGG" id="miz:BAB75_00600"/>
<evidence type="ECO:0000313" key="4">
    <source>
        <dbReference type="EMBL" id="KPG33136.1"/>
    </source>
</evidence>
<feature type="domain" description="NAD-dependent epimerase/dehydratase" evidence="1">
    <location>
        <begin position="3"/>
        <end position="208"/>
    </location>
</feature>
<dbReference type="Proteomes" id="UP000037843">
    <property type="component" value="Unassembled WGS sequence"/>
</dbReference>
<dbReference type="EMBL" id="LJFO01000006">
    <property type="protein sequence ID" value="KPG11444.1"/>
    <property type="molecule type" value="Genomic_DNA"/>
</dbReference>